<accession>A0ABN7V340</accession>
<evidence type="ECO:0000313" key="2">
    <source>
        <dbReference type="Proteomes" id="UP000789901"/>
    </source>
</evidence>
<protein>
    <submittedName>
        <fullName evidence="1">26535_t:CDS:1</fullName>
    </submittedName>
</protein>
<organism evidence="1 2">
    <name type="scientific">Gigaspora margarita</name>
    <dbReference type="NCBI Taxonomy" id="4874"/>
    <lineage>
        <taxon>Eukaryota</taxon>
        <taxon>Fungi</taxon>
        <taxon>Fungi incertae sedis</taxon>
        <taxon>Mucoromycota</taxon>
        <taxon>Glomeromycotina</taxon>
        <taxon>Glomeromycetes</taxon>
        <taxon>Diversisporales</taxon>
        <taxon>Gigasporaceae</taxon>
        <taxon>Gigaspora</taxon>
    </lineage>
</organism>
<comment type="caution">
    <text evidence="1">The sequence shown here is derived from an EMBL/GenBank/DDBJ whole genome shotgun (WGS) entry which is preliminary data.</text>
</comment>
<feature type="non-terminal residue" evidence="1">
    <location>
        <position position="88"/>
    </location>
</feature>
<keyword evidence="2" id="KW-1185">Reference proteome</keyword>
<proteinExistence type="predicted"/>
<evidence type="ECO:0000313" key="1">
    <source>
        <dbReference type="EMBL" id="CAG8724373.1"/>
    </source>
</evidence>
<dbReference type="Proteomes" id="UP000789901">
    <property type="component" value="Unassembled WGS sequence"/>
</dbReference>
<gene>
    <name evidence="1" type="ORF">GMARGA_LOCUS13799</name>
</gene>
<dbReference type="EMBL" id="CAJVQB010008896">
    <property type="protein sequence ID" value="CAG8724373.1"/>
    <property type="molecule type" value="Genomic_DNA"/>
</dbReference>
<reference evidence="1 2" key="1">
    <citation type="submission" date="2021-06" db="EMBL/GenBank/DDBJ databases">
        <authorList>
            <person name="Kallberg Y."/>
            <person name="Tangrot J."/>
            <person name="Rosling A."/>
        </authorList>
    </citation>
    <scope>NUCLEOTIDE SEQUENCE [LARGE SCALE GENOMIC DNA]</scope>
    <source>
        <strain evidence="1 2">120-4 pot B 10/14</strain>
    </source>
</reference>
<sequence>MVIIHIYMKGVDKWDGIAPLPAGTSISAVFSFVRFLNFYVNGELCWGIELTREGNHLNEHAERFETNDTYVDIPLKQWAILDFRHHSK</sequence>
<name>A0ABN7V340_GIGMA</name>